<dbReference type="Proteomes" id="UP000182658">
    <property type="component" value="Unassembled WGS sequence"/>
</dbReference>
<protein>
    <submittedName>
        <fullName evidence="2">HET-domain-containing protein</fullName>
    </submittedName>
</protein>
<dbReference type="OrthoDB" id="47007at2759"/>
<dbReference type="Pfam" id="PF06985">
    <property type="entry name" value="HET"/>
    <property type="match status" value="1"/>
</dbReference>
<evidence type="ECO:0000259" key="1">
    <source>
        <dbReference type="Pfam" id="PF06985"/>
    </source>
</evidence>
<dbReference type="InParanoid" id="A0A1J7IM77"/>
<evidence type="ECO:0000313" key="3">
    <source>
        <dbReference type="Proteomes" id="UP000182658"/>
    </source>
</evidence>
<sequence length="677" mass="74199">MSSPTASSSPSCDVCGNLNDVKKDSFTFTPIAVTKSALAGCDVCEILKTSLTHARPNFLNTVLDKVTVKKAQGRPLELTWNVKGLPSTEIVEIYSHADNPTAYPWAGPSKEVSLDSSSDACFDLIQSWITDCLTTHTTCPVDRTPLLPTRVVDVGSSTQPPHLHISVPDQRAEYLALSHCWGPPAKAATTIKTTASTLQAFRTEIPWAELSNTFRDAVLITRRLGFRYLWIDSLCIIQGDAADWALEASRMTTVYTKAFLVIAASGAADGDGGCFLRDGRSASEEGVLKVPCPAAGNPNGGSGSSSLYVRRSQRGIYFTLAEMRGGEYPHGWKSAHGTPLDARAWTYQEEELAARILLYTEDELQWRCAEANACECKGVRRSAAADGGSQRFRLGQFAGGGGGVVSGGGAEARSEQQRLESVVAWCFIVAEYTRRDITYMSDRLPGLSGIAGCWEGAEDDRYHAGLWERDLPRHLLWWSHVGGLAAPARGSLRHAEYYAPSWSWASVTGAIQHQRDVGEVRVRVVDVQTEPATVNRFGSVKRGNLILAGLLVPIKLEPQPRNPLYTNKNTIIKVMDTRGDVEKEKADLGMITPDVMTEEGELEIDVLEDHWLLPVACKENFTHKNVATRVVFTCLVVRQSKVSPHAFERVALLTSAMPFPSWDRFTRGVSEREINLV</sequence>
<name>A0A1J7IM77_9PEZI</name>
<dbReference type="PANTHER" id="PTHR33112:SF16">
    <property type="entry name" value="HETEROKARYON INCOMPATIBILITY DOMAIN-CONTAINING PROTEIN"/>
    <property type="match status" value="1"/>
</dbReference>
<organism evidence="2 3">
    <name type="scientific">Coniochaeta ligniaria NRRL 30616</name>
    <dbReference type="NCBI Taxonomy" id="1408157"/>
    <lineage>
        <taxon>Eukaryota</taxon>
        <taxon>Fungi</taxon>
        <taxon>Dikarya</taxon>
        <taxon>Ascomycota</taxon>
        <taxon>Pezizomycotina</taxon>
        <taxon>Sordariomycetes</taxon>
        <taxon>Sordariomycetidae</taxon>
        <taxon>Coniochaetales</taxon>
        <taxon>Coniochaetaceae</taxon>
        <taxon>Coniochaeta</taxon>
    </lineage>
</organism>
<reference evidence="2 3" key="1">
    <citation type="submission" date="2016-10" db="EMBL/GenBank/DDBJ databases">
        <title>Draft genome sequence of Coniochaeta ligniaria NRRL30616, a lignocellulolytic fungus for bioabatement of inhibitors in plant biomass hydrolysates.</title>
        <authorList>
            <consortium name="DOE Joint Genome Institute"/>
            <person name="Jimenez D.J."/>
            <person name="Hector R.E."/>
            <person name="Riley R."/>
            <person name="Sun H."/>
            <person name="Grigoriev I.V."/>
            <person name="Van Elsas J.D."/>
            <person name="Nichols N.N."/>
        </authorList>
    </citation>
    <scope>NUCLEOTIDE SEQUENCE [LARGE SCALE GENOMIC DNA]</scope>
    <source>
        <strain evidence="2 3">NRRL 30616</strain>
    </source>
</reference>
<evidence type="ECO:0000313" key="2">
    <source>
        <dbReference type="EMBL" id="OIW28485.1"/>
    </source>
</evidence>
<gene>
    <name evidence="2" type="ORF">CONLIGDRAFT_378824</name>
</gene>
<accession>A0A1J7IM77</accession>
<dbReference type="PANTHER" id="PTHR33112">
    <property type="entry name" value="DOMAIN PROTEIN, PUTATIVE-RELATED"/>
    <property type="match status" value="1"/>
</dbReference>
<dbReference type="EMBL" id="KV875098">
    <property type="protein sequence ID" value="OIW28485.1"/>
    <property type="molecule type" value="Genomic_DNA"/>
</dbReference>
<keyword evidence="3" id="KW-1185">Reference proteome</keyword>
<dbReference type="STRING" id="1408157.A0A1J7IM77"/>
<dbReference type="AlphaFoldDB" id="A0A1J7IM77"/>
<dbReference type="InterPro" id="IPR010730">
    <property type="entry name" value="HET"/>
</dbReference>
<feature type="domain" description="Heterokaryon incompatibility" evidence="1">
    <location>
        <begin position="174"/>
        <end position="349"/>
    </location>
</feature>
<proteinExistence type="predicted"/>